<comment type="caution">
    <text evidence="1">The sequence shown here is derived from an EMBL/GenBank/DDBJ whole genome shotgun (WGS) entry which is preliminary data.</text>
</comment>
<dbReference type="Gene3D" id="1.20.120.1870">
    <property type="entry name" value="Fic/DOC protein, Fido domain"/>
    <property type="match status" value="1"/>
</dbReference>
<evidence type="ECO:0000313" key="1">
    <source>
        <dbReference type="EMBL" id="MBC2868612.1"/>
    </source>
</evidence>
<dbReference type="InterPro" id="IPR053737">
    <property type="entry name" value="Type_II_TA_Toxin"/>
</dbReference>
<dbReference type="Proteomes" id="UP000517694">
    <property type="component" value="Unassembled WGS sequence"/>
</dbReference>
<dbReference type="OrthoDB" id="4295590at2"/>
<dbReference type="RefSeq" id="WP_159674848.1">
    <property type="nucleotide sequence ID" value="NZ_JACMHY010000013.1"/>
</dbReference>
<protein>
    <submittedName>
        <fullName evidence="1">Fic family toxin-antitoxin system, toxin component</fullName>
    </submittedName>
</protein>
<name>A0A7X1LTC6_9ACTN</name>
<sequence>MDLSVDLAWLLEIARTQLGDPDVTDWGALEAARARHAFRVMGEPVYPRPHHRAAALFQSLVRVPALEHSNQLFGAAVAVGYLTASGLPVRFTAKEAADLAEQVAVGQIDVRALANALKEWTERS</sequence>
<keyword evidence="2" id="KW-1185">Reference proteome</keyword>
<evidence type="ECO:0000313" key="2">
    <source>
        <dbReference type="Proteomes" id="UP000517694"/>
    </source>
</evidence>
<dbReference type="AlphaFoldDB" id="A0A7X1LTC6"/>
<accession>A0A7X1LTC6</accession>
<reference evidence="1 2" key="1">
    <citation type="submission" date="2020-08" db="EMBL/GenBank/DDBJ databases">
        <title>Whole-Genome Sequence of French Clinical Streptomyces mexicanus Strain Q0842.</title>
        <authorList>
            <person name="Boxberger M."/>
            <person name="La Scola B."/>
        </authorList>
    </citation>
    <scope>NUCLEOTIDE SEQUENCE [LARGE SCALE GENOMIC DNA]</scope>
    <source>
        <strain evidence="1 2">Marseille-Q0842</strain>
    </source>
</reference>
<dbReference type="EMBL" id="JACMHY010000013">
    <property type="protein sequence ID" value="MBC2868612.1"/>
    <property type="molecule type" value="Genomic_DNA"/>
</dbReference>
<proteinExistence type="predicted"/>
<organism evidence="1 2">
    <name type="scientific">Streptomyces mexicanus</name>
    <dbReference type="NCBI Taxonomy" id="178566"/>
    <lineage>
        <taxon>Bacteria</taxon>
        <taxon>Bacillati</taxon>
        <taxon>Actinomycetota</taxon>
        <taxon>Actinomycetes</taxon>
        <taxon>Kitasatosporales</taxon>
        <taxon>Streptomycetaceae</taxon>
        <taxon>Streptomyces</taxon>
    </lineage>
</organism>
<gene>
    <name evidence="1" type="ORF">H1R13_27695</name>
</gene>